<dbReference type="InterPro" id="IPR036318">
    <property type="entry name" value="FAD-bd_PCMH-like_sf"/>
</dbReference>
<proteinExistence type="predicted"/>
<dbReference type="GO" id="GO:0016491">
    <property type="term" value="F:oxidoreductase activity"/>
    <property type="evidence" value="ECO:0007669"/>
    <property type="project" value="InterPro"/>
</dbReference>
<dbReference type="InterPro" id="IPR051312">
    <property type="entry name" value="Diverse_Substr_Oxidored"/>
</dbReference>
<name>A0A6P1YQX7_9HYPH</name>
<dbReference type="EMBL" id="CP048630">
    <property type="protein sequence ID" value="QIB34144.1"/>
    <property type="molecule type" value="Genomic_DNA"/>
</dbReference>
<dbReference type="SUPFAM" id="SSF56176">
    <property type="entry name" value="FAD-binding/transporter-associated domain-like"/>
    <property type="match status" value="1"/>
</dbReference>
<dbReference type="GO" id="GO:0071949">
    <property type="term" value="F:FAD binding"/>
    <property type="evidence" value="ECO:0007669"/>
    <property type="project" value="InterPro"/>
</dbReference>
<dbReference type="Proteomes" id="UP000464751">
    <property type="component" value="Chromosome"/>
</dbReference>
<gene>
    <name evidence="2" type="ORF">G3A50_10780</name>
</gene>
<dbReference type="Gene3D" id="3.30.465.10">
    <property type="match status" value="1"/>
</dbReference>
<dbReference type="InterPro" id="IPR016169">
    <property type="entry name" value="FAD-bd_PCMH_sub2"/>
</dbReference>
<dbReference type="InterPro" id="IPR002346">
    <property type="entry name" value="Mopterin_DH_FAD-bd"/>
</dbReference>
<organism evidence="2 3">
    <name type="scientific">Ancylobacter pratisalsi</name>
    <dbReference type="NCBI Taxonomy" id="1745854"/>
    <lineage>
        <taxon>Bacteria</taxon>
        <taxon>Pseudomonadati</taxon>
        <taxon>Pseudomonadota</taxon>
        <taxon>Alphaproteobacteria</taxon>
        <taxon>Hyphomicrobiales</taxon>
        <taxon>Xanthobacteraceae</taxon>
        <taxon>Ancylobacter</taxon>
    </lineage>
</organism>
<reference evidence="2 3" key="1">
    <citation type="submission" date="2020-02" db="EMBL/GenBank/DDBJ databases">
        <authorList>
            <person name="Li G."/>
        </authorList>
    </citation>
    <scope>NUCLEOTIDE SEQUENCE [LARGE SCALE GENOMIC DNA]</scope>
    <source>
        <strain evidence="2 3">DSM 102029</strain>
    </source>
</reference>
<dbReference type="PROSITE" id="PS51387">
    <property type="entry name" value="FAD_PCMH"/>
    <property type="match status" value="1"/>
</dbReference>
<dbReference type="KEGG" id="apra:G3A50_10780"/>
<dbReference type="AlphaFoldDB" id="A0A6P1YQX7"/>
<accession>A0A6P1YQX7</accession>
<dbReference type="PANTHER" id="PTHR42659:SF9">
    <property type="entry name" value="XANTHINE DEHYDROGENASE FAD-BINDING SUBUNIT XDHB-RELATED"/>
    <property type="match status" value="1"/>
</dbReference>
<protein>
    <submittedName>
        <fullName evidence="2">FAD-binding molybdopterin dehydrogenase</fullName>
    </submittedName>
</protein>
<dbReference type="Pfam" id="PF00941">
    <property type="entry name" value="FAD_binding_5"/>
    <property type="match status" value="1"/>
</dbReference>
<dbReference type="RefSeq" id="WP_163075289.1">
    <property type="nucleotide sequence ID" value="NZ_CP048630.1"/>
</dbReference>
<dbReference type="InterPro" id="IPR016166">
    <property type="entry name" value="FAD-bd_PCMH"/>
</dbReference>
<dbReference type="PANTHER" id="PTHR42659">
    <property type="entry name" value="XANTHINE DEHYDROGENASE SUBUNIT C-RELATED"/>
    <property type="match status" value="1"/>
</dbReference>
<evidence type="ECO:0000313" key="3">
    <source>
        <dbReference type="Proteomes" id="UP000464751"/>
    </source>
</evidence>
<sequence length="274" mass="29866">MDLNTVKAVVRPRGREELAGLRPGDALLAGGTWLFSEPQPKVKRLIDLNDLNWAPMRADEAGLTLAATCTIATLYGFEPPPAWPAAQLIPECCRSFLASFKIWNMATVGGNICLSLPAGPMISLCAALDGICVIWMPDGSERRMSLLDFVRGPMDNALEPDEILRAVEIPAEALRRSAALRRASLTPLGRSGALIIGTRAREGAFALTVTAATRHPVRIDFDAIPGRAALMSAIDNAIPDTLYYDDIHGRPDWRRHMTRLLAEEVREELMEAAA</sequence>
<feature type="domain" description="FAD-binding PCMH-type" evidence="1">
    <location>
        <begin position="1"/>
        <end position="174"/>
    </location>
</feature>
<evidence type="ECO:0000259" key="1">
    <source>
        <dbReference type="PROSITE" id="PS51387"/>
    </source>
</evidence>
<evidence type="ECO:0000313" key="2">
    <source>
        <dbReference type="EMBL" id="QIB34144.1"/>
    </source>
</evidence>
<keyword evidence="3" id="KW-1185">Reference proteome</keyword>